<dbReference type="AlphaFoldDB" id="A0A803N962"/>
<reference evidence="2" key="1">
    <citation type="journal article" date="2017" name="Nature">
        <title>The genome of Chenopodium quinoa.</title>
        <authorList>
            <person name="Jarvis D.E."/>
            <person name="Ho Y.S."/>
            <person name="Lightfoot D.J."/>
            <person name="Schmoeckel S.M."/>
            <person name="Li B."/>
            <person name="Borm T.J.A."/>
            <person name="Ohyanagi H."/>
            <person name="Mineta K."/>
            <person name="Michell C.T."/>
            <person name="Saber N."/>
            <person name="Kharbatia N.M."/>
            <person name="Rupper R.R."/>
            <person name="Sharp A.R."/>
            <person name="Dally N."/>
            <person name="Boughton B.A."/>
            <person name="Woo Y.H."/>
            <person name="Gao G."/>
            <person name="Schijlen E.G.W.M."/>
            <person name="Guo X."/>
            <person name="Momin A.A."/>
            <person name="Negrao S."/>
            <person name="Al-Babili S."/>
            <person name="Gehring C."/>
            <person name="Roessner U."/>
            <person name="Jung C."/>
            <person name="Murphy K."/>
            <person name="Arold S.T."/>
            <person name="Gojobori T."/>
            <person name="van der Linden C.G."/>
            <person name="van Loo E.N."/>
            <person name="Jellen E.N."/>
            <person name="Maughan P.J."/>
            <person name="Tester M."/>
        </authorList>
    </citation>
    <scope>NUCLEOTIDE SEQUENCE [LARGE SCALE GENOMIC DNA]</scope>
    <source>
        <strain evidence="2">cv. PI 614886</strain>
    </source>
</reference>
<dbReference type="RefSeq" id="XP_021737289.1">
    <property type="nucleotide sequence ID" value="XM_021881597.1"/>
</dbReference>
<evidence type="ECO:0000313" key="3">
    <source>
        <dbReference type="Proteomes" id="UP000596660"/>
    </source>
</evidence>
<dbReference type="InterPro" id="IPR036249">
    <property type="entry name" value="Thioredoxin-like_sf"/>
</dbReference>
<reference evidence="2" key="2">
    <citation type="submission" date="2021-03" db="UniProtKB">
        <authorList>
            <consortium name="EnsemblPlants"/>
        </authorList>
    </citation>
    <scope>IDENTIFICATION</scope>
</reference>
<protein>
    <recommendedName>
        <fullName evidence="4">Thioredoxin-related transmembrane protein 2</fullName>
    </recommendedName>
</protein>
<dbReference type="Gene3D" id="3.40.30.10">
    <property type="entry name" value="Glutaredoxin"/>
    <property type="match status" value="1"/>
</dbReference>
<keyword evidence="1" id="KW-0812">Transmembrane</keyword>
<name>A0A803N962_CHEQI</name>
<keyword evidence="1" id="KW-0472">Membrane</keyword>
<gene>
    <name evidence="2" type="primary">LOC110703813</name>
</gene>
<evidence type="ECO:0000313" key="2">
    <source>
        <dbReference type="EnsemblPlants" id="AUR62042442-RA:cds"/>
    </source>
</evidence>
<dbReference type="SUPFAM" id="SSF52833">
    <property type="entry name" value="Thioredoxin-like"/>
    <property type="match status" value="1"/>
</dbReference>
<accession>A0A803N962</accession>
<dbReference type="OMA" id="VIMIRTR"/>
<dbReference type="GeneID" id="110703813"/>
<dbReference type="Proteomes" id="UP000596660">
    <property type="component" value="Unplaced"/>
</dbReference>
<keyword evidence="3" id="KW-1185">Reference proteome</keyword>
<evidence type="ECO:0000256" key="1">
    <source>
        <dbReference type="SAM" id="Phobius"/>
    </source>
</evidence>
<dbReference type="EnsemblPlants" id="AUR62042442-RA">
    <property type="protein sequence ID" value="AUR62042442-RA:cds"/>
    <property type="gene ID" value="AUR62042442"/>
</dbReference>
<dbReference type="SMR" id="A0A803N962"/>
<dbReference type="Gramene" id="AUR62042442-RA">
    <property type="protein sequence ID" value="AUR62042442-RA:cds"/>
    <property type="gene ID" value="AUR62042442"/>
</dbReference>
<evidence type="ECO:0008006" key="4">
    <source>
        <dbReference type="Google" id="ProtNLM"/>
    </source>
</evidence>
<sequence>MIRNPFQWLNTVVTEPHYFFHFLVFFSYLPIRISASSIFPHDVSLLLLRREIQAILAFTIFSAVRMVREETWEGVIGDTLLFGKAFLFLLALYVDYHLALWYMVAFLVLYILSQQPVFPELGAAKTMTPLQLESTLIEGVSSRYWLVEFRTLSSSTCVRNSRNFPELSVTYVNDNLSFGIVDLGLFPNVADKVGITLKGNVGLPAYILFENATEITRYPKVDFDAKVFHPSVTKEYLSRHFELDRLLLEYVHSK</sequence>
<keyword evidence="1" id="KW-1133">Transmembrane helix</keyword>
<feature type="transmembrane region" description="Helical" evidence="1">
    <location>
        <begin position="87"/>
        <end position="112"/>
    </location>
</feature>
<proteinExistence type="predicted"/>
<organism evidence="2 3">
    <name type="scientific">Chenopodium quinoa</name>
    <name type="common">Quinoa</name>
    <dbReference type="NCBI Taxonomy" id="63459"/>
    <lineage>
        <taxon>Eukaryota</taxon>
        <taxon>Viridiplantae</taxon>
        <taxon>Streptophyta</taxon>
        <taxon>Embryophyta</taxon>
        <taxon>Tracheophyta</taxon>
        <taxon>Spermatophyta</taxon>
        <taxon>Magnoliopsida</taxon>
        <taxon>eudicotyledons</taxon>
        <taxon>Gunneridae</taxon>
        <taxon>Pentapetalae</taxon>
        <taxon>Caryophyllales</taxon>
        <taxon>Chenopodiaceae</taxon>
        <taxon>Chenopodioideae</taxon>
        <taxon>Atripliceae</taxon>
        <taxon>Chenopodium</taxon>
    </lineage>
</organism>